<keyword evidence="2" id="KW-1185">Reference proteome</keyword>
<evidence type="ECO:0000313" key="2">
    <source>
        <dbReference type="Proteomes" id="UP001173801"/>
    </source>
</evidence>
<comment type="caution">
    <text evidence="1">The sequence shown here is derived from an EMBL/GenBank/DDBJ whole genome shotgun (WGS) entry which is preliminary data.</text>
</comment>
<reference evidence="1" key="2">
    <citation type="journal article" date="2023" name="Microorganisms">
        <title>Isolation and Genomic Characteristics of Cat-Borne Campylobacter felis sp. nov. and Sheep-Borne Campylobacter ovis sp. nov.</title>
        <authorList>
            <person name="Wang H."/>
            <person name="Li Y."/>
            <person name="Gu Y."/>
            <person name="Zhou G."/>
            <person name="Chen X."/>
            <person name="Zhang X."/>
            <person name="Shao Z."/>
            <person name="Zhang J."/>
            <person name="Zhang M."/>
        </authorList>
    </citation>
    <scope>NUCLEOTIDE SEQUENCE</scope>
    <source>
        <strain evidence="1">PS10</strain>
    </source>
</reference>
<dbReference type="RefSeq" id="WP_284938663.1">
    <property type="nucleotide sequence ID" value="NZ_JANURM010000027.1"/>
</dbReference>
<sequence length="55" mass="6257">MRKKIKCKSCSIAQQGEAGLKFSDRAYIRYVRELNFKANKAMRSETSDKKGDGNV</sequence>
<protein>
    <submittedName>
        <fullName evidence="1">Uncharacterized protein</fullName>
    </submittedName>
</protein>
<gene>
    <name evidence="1" type="ORF">NYG85_11120</name>
</gene>
<organism evidence="1 2">
    <name type="scientific">Campylobacter gastrosuis</name>
    <dbReference type="NCBI Taxonomy" id="2974576"/>
    <lineage>
        <taxon>Bacteria</taxon>
        <taxon>Pseudomonadati</taxon>
        <taxon>Campylobacterota</taxon>
        <taxon>Epsilonproteobacteria</taxon>
        <taxon>Campylobacterales</taxon>
        <taxon>Campylobacteraceae</taxon>
        <taxon>Campylobacter</taxon>
    </lineage>
</organism>
<accession>A0ABT7HSL0</accession>
<dbReference type="EMBL" id="JANURM010000027">
    <property type="protein sequence ID" value="MDL0089906.1"/>
    <property type="molecule type" value="Genomic_DNA"/>
</dbReference>
<proteinExistence type="predicted"/>
<reference evidence="1" key="1">
    <citation type="submission" date="2022-08" db="EMBL/GenBank/DDBJ databases">
        <authorList>
            <person name="Wang H."/>
        </authorList>
    </citation>
    <scope>NUCLEOTIDE SEQUENCE</scope>
    <source>
        <strain evidence="1">PS10</strain>
    </source>
</reference>
<name>A0ABT7HSL0_9BACT</name>
<evidence type="ECO:0000313" key="1">
    <source>
        <dbReference type="EMBL" id="MDL0089906.1"/>
    </source>
</evidence>
<dbReference type="Proteomes" id="UP001173801">
    <property type="component" value="Unassembled WGS sequence"/>
</dbReference>